<evidence type="ECO:0000259" key="2">
    <source>
        <dbReference type="Pfam" id="PF02719"/>
    </source>
</evidence>
<name>A0A3B0W0E6_9ZZZZ</name>
<accession>A0A3B0W0E6</accession>
<gene>
    <name evidence="3" type="ORF">MNBD_GAMMA02-434</name>
</gene>
<dbReference type="EC" id="4.2.1.135" evidence="3"/>
<sequence length="185" mass="20704">TVRFGNVLGSAGSVVPLFEQQIAQGGPVTVTDEKMERYFMTIEEACQLILQSLVLGKDNEILVLDMGKPVKIKSLAERMIALSGKGKDIKISITGLRTGEKLYEELHYDIENLEPTKIPKISGVKKAQIQNNQLPELIQQGHQAALKFEQAEIKKILSQLVPEFKGHELRLLQTQKLRQSSEVKK</sequence>
<reference evidence="3" key="1">
    <citation type="submission" date="2018-06" db="EMBL/GenBank/DDBJ databases">
        <authorList>
            <person name="Zhirakovskaya E."/>
        </authorList>
    </citation>
    <scope>NUCLEOTIDE SEQUENCE</scope>
</reference>
<dbReference type="PANTHER" id="PTHR43318">
    <property type="entry name" value="UDP-N-ACETYLGLUCOSAMINE 4,6-DEHYDRATASE"/>
    <property type="match status" value="1"/>
</dbReference>
<dbReference type="InterPro" id="IPR003869">
    <property type="entry name" value="Polysac_CapD-like"/>
</dbReference>
<evidence type="ECO:0000256" key="1">
    <source>
        <dbReference type="ARBA" id="ARBA00007430"/>
    </source>
</evidence>
<evidence type="ECO:0000313" key="3">
    <source>
        <dbReference type="EMBL" id="VAW45883.1"/>
    </source>
</evidence>
<dbReference type="GO" id="GO:0016829">
    <property type="term" value="F:lyase activity"/>
    <property type="evidence" value="ECO:0007669"/>
    <property type="project" value="UniProtKB-KW"/>
</dbReference>
<organism evidence="3">
    <name type="scientific">hydrothermal vent metagenome</name>
    <dbReference type="NCBI Taxonomy" id="652676"/>
    <lineage>
        <taxon>unclassified sequences</taxon>
        <taxon>metagenomes</taxon>
        <taxon>ecological metagenomes</taxon>
    </lineage>
</organism>
<proteinExistence type="inferred from homology"/>
<comment type="similarity">
    <text evidence="1">Belongs to the polysaccharide synthase family.</text>
</comment>
<dbReference type="Gene3D" id="3.40.50.720">
    <property type="entry name" value="NAD(P)-binding Rossmann-like Domain"/>
    <property type="match status" value="1"/>
</dbReference>
<feature type="non-terminal residue" evidence="3">
    <location>
        <position position="1"/>
    </location>
</feature>
<protein>
    <submittedName>
        <fullName evidence="3">UDP-N-acetylglucosamine 4,6-dehydratase</fullName>
        <ecNumber evidence="3">4.2.1.135</ecNumber>
    </submittedName>
</protein>
<dbReference type="InterPro" id="IPR051203">
    <property type="entry name" value="Polysaccharide_Synthase-Rel"/>
</dbReference>
<keyword evidence="3" id="KW-0456">Lyase</keyword>
<dbReference type="EMBL" id="UOFA01000238">
    <property type="protein sequence ID" value="VAW45883.1"/>
    <property type="molecule type" value="Genomic_DNA"/>
</dbReference>
<dbReference type="SUPFAM" id="SSF51735">
    <property type="entry name" value="NAD(P)-binding Rossmann-fold domains"/>
    <property type="match status" value="1"/>
</dbReference>
<feature type="domain" description="Polysaccharide biosynthesis protein CapD-like" evidence="2">
    <location>
        <begin position="1"/>
        <end position="124"/>
    </location>
</feature>
<dbReference type="AlphaFoldDB" id="A0A3B0W0E6"/>
<dbReference type="Pfam" id="PF02719">
    <property type="entry name" value="Polysacc_synt_2"/>
    <property type="match status" value="1"/>
</dbReference>
<dbReference type="InterPro" id="IPR036291">
    <property type="entry name" value="NAD(P)-bd_dom_sf"/>
</dbReference>
<dbReference type="PANTHER" id="PTHR43318:SF1">
    <property type="entry name" value="POLYSACCHARIDE BIOSYNTHESIS PROTEIN EPSC-RELATED"/>
    <property type="match status" value="1"/>
</dbReference>